<dbReference type="RefSeq" id="WP_005575432.1">
    <property type="nucleotide sequence ID" value="NZ_FORO01000005.1"/>
</dbReference>
<gene>
    <name evidence="1" type="ORF">SAMN05443661_10590</name>
</gene>
<name>A0A1I3KZ25_9EURY</name>
<reference evidence="1 2" key="1">
    <citation type="submission" date="2016-10" db="EMBL/GenBank/DDBJ databases">
        <authorList>
            <person name="de Groot N.N."/>
        </authorList>
    </citation>
    <scope>NUCLEOTIDE SEQUENCE [LARGE SCALE GENOMIC DNA]</scope>
    <source>
        <strain evidence="1 2">SP2</strain>
    </source>
</reference>
<proteinExistence type="predicted"/>
<dbReference type="OrthoDB" id="6161at2157"/>
<evidence type="ECO:0000313" key="2">
    <source>
        <dbReference type="Proteomes" id="UP000182829"/>
    </source>
</evidence>
<sequence>MGDLPALRVDHAGITVESMEAAELLLFALGCEKSHEERSECGKFTWAADVLGDAESPQSRDRTVRRRRAAMIRAAVGRTDLLYRSTGATAGRVAVASVQRPSETTTS</sequence>
<dbReference type="EMBL" id="FORO01000005">
    <property type="protein sequence ID" value="SFI77588.1"/>
    <property type="molecule type" value="Genomic_DNA"/>
</dbReference>
<protein>
    <recommendedName>
        <fullName evidence="3">Glyoxalase</fullName>
    </recommendedName>
</protein>
<accession>A0A1I3KZ25</accession>
<evidence type="ECO:0008006" key="3">
    <source>
        <dbReference type="Google" id="ProtNLM"/>
    </source>
</evidence>
<dbReference type="Proteomes" id="UP000182829">
    <property type="component" value="Unassembled WGS sequence"/>
</dbReference>
<dbReference type="AlphaFoldDB" id="A0A1I3KZ25"/>
<organism evidence="1 2">
    <name type="scientific">Natronobacterium gregoryi</name>
    <dbReference type="NCBI Taxonomy" id="44930"/>
    <lineage>
        <taxon>Archaea</taxon>
        <taxon>Methanobacteriati</taxon>
        <taxon>Methanobacteriota</taxon>
        <taxon>Stenosarchaea group</taxon>
        <taxon>Halobacteria</taxon>
        <taxon>Halobacteriales</taxon>
        <taxon>Natrialbaceae</taxon>
        <taxon>Natronobacterium</taxon>
    </lineage>
</organism>
<evidence type="ECO:0000313" key="1">
    <source>
        <dbReference type="EMBL" id="SFI77588.1"/>
    </source>
</evidence>